<dbReference type="AlphaFoldDB" id="A0A061SFT7"/>
<reference evidence="2" key="1">
    <citation type="submission" date="2014-05" db="EMBL/GenBank/DDBJ databases">
        <title>The transcriptome of the halophilic microalga Tetraselmis sp. GSL018 isolated from the Great Salt Lake, Utah.</title>
        <authorList>
            <person name="Jinkerson R.E."/>
            <person name="D'Adamo S."/>
            <person name="Posewitz M.C."/>
        </authorList>
    </citation>
    <scope>NUCLEOTIDE SEQUENCE</scope>
    <source>
        <strain evidence="2">GSL018</strain>
    </source>
</reference>
<name>A0A061SFT7_9CHLO</name>
<proteinExistence type="predicted"/>
<dbReference type="EMBL" id="GBEZ01003196">
    <property type="protein sequence ID" value="JAC81924.1"/>
    <property type="molecule type" value="Transcribed_RNA"/>
</dbReference>
<organism evidence="2">
    <name type="scientific">Tetraselmis sp. GSL018</name>
    <dbReference type="NCBI Taxonomy" id="582737"/>
    <lineage>
        <taxon>Eukaryota</taxon>
        <taxon>Viridiplantae</taxon>
        <taxon>Chlorophyta</taxon>
        <taxon>core chlorophytes</taxon>
        <taxon>Chlorodendrophyceae</taxon>
        <taxon>Chlorodendrales</taxon>
        <taxon>Chlorodendraceae</taxon>
        <taxon>Tetraselmis</taxon>
    </lineage>
</organism>
<sequence>QIISISLASMKSESSQFHKVHYSHTRTVCIHSSGDASSLRDLDKTGRERERKGGTIHDNAT</sequence>
<evidence type="ECO:0000313" key="2">
    <source>
        <dbReference type="EMBL" id="JAC81924.1"/>
    </source>
</evidence>
<feature type="non-terminal residue" evidence="2">
    <location>
        <position position="1"/>
    </location>
</feature>
<gene>
    <name evidence="2" type="ORF">TSPGSL018_6843</name>
</gene>
<protein>
    <submittedName>
        <fullName evidence="2">Uncharacterized protein</fullName>
    </submittedName>
</protein>
<accession>A0A061SFT7</accession>
<feature type="compositionally biased region" description="Basic and acidic residues" evidence="1">
    <location>
        <begin position="38"/>
        <end position="61"/>
    </location>
</feature>
<evidence type="ECO:0000256" key="1">
    <source>
        <dbReference type="SAM" id="MobiDB-lite"/>
    </source>
</evidence>
<feature type="non-terminal residue" evidence="2">
    <location>
        <position position="61"/>
    </location>
</feature>
<feature type="region of interest" description="Disordered" evidence="1">
    <location>
        <begin position="33"/>
        <end position="61"/>
    </location>
</feature>